<dbReference type="Proteomes" id="UP001189429">
    <property type="component" value="Unassembled WGS sequence"/>
</dbReference>
<feature type="compositionally biased region" description="Basic and acidic residues" evidence="1">
    <location>
        <begin position="34"/>
        <end position="51"/>
    </location>
</feature>
<evidence type="ECO:0000313" key="3">
    <source>
        <dbReference type="Proteomes" id="UP001189429"/>
    </source>
</evidence>
<feature type="non-terminal residue" evidence="2">
    <location>
        <position position="96"/>
    </location>
</feature>
<feature type="compositionally biased region" description="Basic residues" evidence="1">
    <location>
        <begin position="1"/>
        <end position="12"/>
    </location>
</feature>
<sequence>DRPRCQRQRGRGRPPGLRAHPLRGGRGRSGGRAGRHEQQPRLPSDRLELHAEQPPGCAGRWSLSARRGDLPVFGRDPAAGGARQPGAPDEGGAASG</sequence>
<evidence type="ECO:0000313" key="2">
    <source>
        <dbReference type="EMBL" id="CAK0800290.1"/>
    </source>
</evidence>
<organism evidence="2 3">
    <name type="scientific">Prorocentrum cordatum</name>
    <dbReference type="NCBI Taxonomy" id="2364126"/>
    <lineage>
        <taxon>Eukaryota</taxon>
        <taxon>Sar</taxon>
        <taxon>Alveolata</taxon>
        <taxon>Dinophyceae</taxon>
        <taxon>Prorocentrales</taxon>
        <taxon>Prorocentraceae</taxon>
        <taxon>Prorocentrum</taxon>
    </lineage>
</organism>
<dbReference type="EMBL" id="CAUYUJ010002327">
    <property type="protein sequence ID" value="CAK0800290.1"/>
    <property type="molecule type" value="Genomic_DNA"/>
</dbReference>
<protein>
    <submittedName>
        <fullName evidence="2">Uncharacterized protein</fullName>
    </submittedName>
</protein>
<evidence type="ECO:0000256" key="1">
    <source>
        <dbReference type="SAM" id="MobiDB-lite"/>
    </source>
</evidence>
<feature type="non-terminal residue" evidence="2">
    <location>
        <position position="1"/>
    </location>
</feature>
<name>A0ABN9Q6I3_9DINO</name>
<gene>
    <name evidence="2" type="ORF">PCOR1329_LOCUS8476</name>
</gene>
<comment type="caution">
    <text evidence="2">The sequence shown here is derived from an EMBL/GenBank/DDBJ whole genome shotgun (WGS) entry which is preliminary data.</text>
</comment>
<proteinExistence type="predicted"/>
<feature type="region of interest" description="Disordered" evidence="1">
    <location>
        <begin position="1"/>
        <end position="96"/>
    </location>
</feature>
<feature type="compositionally biased region" description="Low complexity" evidence="1">
    <location>
        <begin position="74"/>
        <end position="88"/>
    </location>
</feature>
<reference evidence="2" key="1">
    <citation type="submission" date="2023-10" db="EMBL/GenBank/DDBJ databases">
        <authorList>
            <person name="Chen Y."/>
            <person name="Shah S."/>
            <person name="Dougan E. K."/>
            <person name="Thang M."/>
            <person name="Chan C."/>
        </authorList>
    </citation>
    <scope>NUCLEOTIDE SEQUENCE [LARGE SCALE GENOMIC DNA]</scope>
</reference>
<keyword evidence="3" id="KW-1185">Reference proteome</keyword>
<accession>A0ABN9Q6I3</accession>